<reference evidence="6 7" key="1">
    <citation type="submission" date="2016-06" db="EMBL/GenBank/DDBJ databases">
        <authorList>
            <person name="Kjaerup R.B."/>
            <person name="Dalgaard T.S."/>
            <person name="Juul-Madsen H.R."/>
        </authorList>
    </citation>
    <scope>NUCLEOTIDE SEQUENCE [LARGE SCALE GENOMIC DNA]</scope>
    <source>
        <strain evidence="6 7">DSM 45577</strain>
    </source>
</reference>
<dbReference type="Gene3D" id="3.30.1490.20">
    <property type="entry name" value="ATP-grasp fold, A domain"/>
    <property type="match status" value="1"/>
</dbReference>
<dbReference type="AlphaFoldDB" id="A0A1C6VGY6"/>
<keyword evidence="3 4" id="KW-0067">ATP-binding</keyword>
<dbReference type="Proteomes" id="UP000198937">
    <property type="component" value="Unassembled WGS sequence"/>
</dbReference>
<dbReference type="PANTHER" id="PTHR21621">
    <property type="entry name" value="RIBOSOMAL PROTEIN S6 MODIFICATION PROTEIN"/>
    <property type="match status" value="1"/>
</dbReference>
<dbReference type="InterPro" id="IPR013651">
    <property type="entry name" value="ATP-grasp_RimK-type"/>
</dbReference>
<dbReference type="Pfam" id="PF08443">
    <property type="entry name" value="RimK"/>
    <property type="match status" value="1"/>
</dbReference>
<dbReference type="NCBIfam" id="TIGR00768">
    <property type="entry name" value="rimK_fam"/>
    <property type="match status" value="1"/>
</dbReference>
<evidence type="ECO:0000259" key="5">
    <source>
        <dbReference type="PROSITE" id="PS50975"/>
    </source>
</evidence>
<dbReference type="GO" id="GO:0005737">
    <property type="term" value="C:cytoplasm"/>
    <property type="evidence" value="ECO:0007669"/>
    <property type="project" value="TreeGrafter"/>
</dbReference>
<dbReference type="Pfam" id="PF22626">
    <property type="entry name" value="LysX_preATP_grasp"/>
    <property type="match status" value="1"/>
</dbReference>
<dbReference type="InterPro" id="IPR016185">
    <property type="entry name" value="PreATP-grasp_dom_sf"/>
</dbReference>
<evidence type="ECO:0000256" key="1">
    <source>
        <dbReference type="ARBA" id="ARBA00022723"/>
    </source>
</evidence>
<organism evidence="6 7">
    <name type="scientific">Micromonospora yangpuensis</name>
    <dbReference type="NCBI Taxonomy" id="683228"/>
    <lineage>
        <taxon>Bacteria</taxon>
        <taxon>Bacillati</taxon>
        <taxon>Actinomycetota</taxon>
        <taxon>Actinomycetes</taxon>
        <taxon>Micromonosporales</taxon>
        <taxon>Micromonosporaceae</taxon>
        <taxon>Micromonospora</taxon>
    </lineage>
</organism>
<dbReference type="InterPro" id="IPR011761">
    <property type="entry name" value="ATP-grasp"/>
</dbReference>
<dbReference type="Gene3D" id="3.30.470.20">
    <property type="entry name" value="ATP-grasp fold, B domain"/>
    <property type="match status" value="1"/>
</dbReference>
<dbReference type="SUPFAM" id="SSF52440">
    <property type="entry name" value="PreATP-grasp domain"/>
    <property type="match status" value="1"/>
</dbReference>
<dbReference type="PROSITE" id="PS50975">
    <property type="entry name" value="ATP_GRASP"/>
    <property type="match status" value="1"/>
</dbReference>
<evidence type="ECO:0000256" key="4">
    <source>
        <dbReference type="PROSITE-ProRule" id="PRU00409"/>
    </source>
</evidence>
<keyword evidence="2 4" id="KW-0547">Nucleotide-binding</keyword>
<dbReference type="RefSeq" id="WP_217628887.1">
    <property type="nucleotide sequence ID" value="NZ_BMMJ01000003.1"/>
</dbReference>
<feature type="domain" description="ATP-grasp" evidence="5">
    <location>
        <begin position="103"/>
        <end position="287"/>
    </location>
</feature>
<dbReference type="GO" id="GO:0005524">
    <property type="term" value="F:ATP binding"/>
    <property type="evidence" value="ECO:0007669"/>
    <property type="project" value="UniProtKB-UniRule"/>
</dbReference>
<accession>A0A1C6VGY6</accession>
<dbReference type="EMBL" id="FMIA01000002">
    <property type="protein sequence ID" value="SCL65599.1"/>
    <property type="molecule type" value="Genomic_DNA"/>
</dbReference>
<evidence type="ECO:0000256" key="2">
    <source>
        <dbReference type="ARBA" id="ARBA00022741"/>
    </source>
</evidence>
<keyword evidence="6" id="KW-0436">Ligase</keyword>
<name>A0A1C6VGY6_9ACTN</name>
<keyword evidence="7" id="KW-1185">Reference proteome</keyword>
<dbReference type="STRING" id="683228.GA0070617_5813"/>
<dbReference type="PANTHER" id="PTHR21621:SF2">
    <property type="entry name" value="COENZYME GAMMA-F420-2:ALPHA-L-GLUTAMATE LIGASE"/>
    <property type="match status" value="1"/>
</dbReference>
<protein>
    <submittedName>
        <fullName evidence="6">[lysine-biosynthesis-protein LysW]---L-2-aminoadipate ligase</fullName>
    </submittedName>
</protein>
<sequence>MTGDNRPLALLTSLVRVEERLIMAALRERRVAFEQLDTRTWSAQLPRGGEAAGEHQAPYRGAVSREISHTRNSYAVRLLEHFGVPVVNSSAVINLCGDKLLTTLALREAGLPTIRAMVTLTPETARTELADFGYPAVVKPLIGSWGRLGARLTDQDMADSILEHRAALPGPQHNITFVQEYIDKPGRDIKAYVFGGEVAGAIYKCSDNWRTNTARGGWTERCPLSDDLVKLLTATAGVIGEGVLGIDVIEDRDGRMFVNEVNHTPEFHGAIKVLSEDLVERYVDYVLRHLDEVTR</sequence>
<dbReference type="InterPro" id="IPR004666">
    <property type="entry name" value="Rp_bS6_RimK/Lys_biosynth_LsyX"/>
</dbReference>
<keyword evidence="1" id="KW-0479">Metal-binding</keyword>
<dbReference type="InterPro" id="IPR013815">
    <property type="entry name" value="ATP_grasp_subdomain_1"/>
</dbReference>
<dbReference type="Gene3D" id="3.40.50.20">
    <property type="match status" value="1"/>
</dbReference>
<dbReference type="GO" id="GO:0043774">
    <property type="term" value="F:coenzyme F420-2 alpha-glutamyl ligase activity"/>
    <property type="evidence" value="ECO:0007669"/>
    <property type="project" value="TreeGrafter"/>
</dbReference>
<evidence type="ECO:0000313" key="6">
    <source>
        <dbReference type="EMBL" id="SCL65599.1"/>
    </source>
</evidence>
<dbReference type="InterPro" id="IPR054562">
    <property type="entry name" value="LysX/ArgX_preATP_grasp"/>
</dbReference>
<gene>
    <name evidence="6" type="ORF">GA0070617_5813</name>
</gene>
<dbReference type="GO" id="GO:0046872">
    <property type="term" value="F:metal ion binding"/>
    <property type="evidence" value="ECO:0007669"/>
    <property type="project" value="UniProtKB-KW"/>
</dbReference>
<evidence type="ECO:0000256" key="3">
    <source>
        <dbReference type="ARBA" id="ARBA00022840"/>
    </source>
</evidence>
<proteinExistence type="predicted"/>
<evidence type="ECO:0000313" key="7">
    <source>
        <dbReference type="Proteomes" id="UP000198937"/>
    </source>
</evidence>
<dbReference type="SUPFAM" id="SSF56059">
    <property type="entry name" value="Glutathione synthetase ATP-binding domain-like"/>
    <property type="match status" value="1"/>
</dbReference>